<organism evidence="1 2">
    <name type="scientific">Candidatus Gottesmanbacteria bacterium GW2011_GWA2_44_17</name>
    <dbReference type="NCBI Taxonomy" id="1618444"/>
    <lineage>
        <taxon>Bacteria</taxon>
        <taxon>Candidatus Gottesmaniibacteriota</taxon>
    </lineage>
</organism>
<dbReference type="InterPro" id="IPR027417">
    <property type="entry name" value="P-loop_NTPase"/>
</dbReference>
<reference evidence="1 2" key="1">
    <citation type="journal article" date="2015" name="Nature">
        <title>rRNA introns, odd ribosomes, and small enigmatic genomes across a large radiation of phyla.</title>
        <authorList>
            <person name="Brown C.T."/>
            <person name="Hug L.A."/>
            <person name="Thomas B.C."/>
            <person name="Sharon I."/>
            <person name="Castelle C.J."/>
            <person name="Singh A."/>
            <person name="Wilkins M.J."/>
            <person name="Williams K.H."/>
            <person name="Banfield J.F."/>
        </authorList>
    </citation>
    <scope>NUCLEOTIDE SEQUENCE [LARGE SCALE GENOMIC DNA]</scope>
</reference>
<proteinExistence type="predicted"/>
<gene>
    <name evidence="1" type="ORF">UW37_C0004G0017</name>
</gene>
<dbReference type="GO" id="GO:0006261">
    <property type="term" value="P:DNA-templated DNA replication"/>
    <property type="evidence" value="ECO:0007669"/>
    <property type="project" value="TreeGrafter"/>
</dbReference>
<dbReference type="PANTHER" id="PTHR11669:SF8">
    <property type="entry name" value="DNA POLYMERASE III SUBUNIT DELTA"/>
    <property type="match status" value="1"/>
</dbReference>
<comment type="caution">
    <text evidence="1">The sequence shown here is derived from an EMBL/GenBank/DDBJ whole genome shotgun (WGS) entry which is preliminary data.</text>
</comment>
<name>A0A0G1HKK5_9BACT</name>
<dbReference type="SUPFAM" id="SSF52540">
    <property type="entry name" value="P-loop containing nucleoside triphosphate hydrolases"/>
    <property type="match status" value="1"/>
</dbReference>
<evidence type="ECO:0000313" key="1">
    <source>
        <dbReference type="EMBL" id="KKT47726.1"/>
    </source>
</evidence>
<dbReference type="AlphaFoldDB" id="A0A0G1HKK5"/>
<dbReference type="EMBL" id="LCIB01000004">
    <property type="protein sequence ID" value="KKT47726.1"/>
    <property type="molecule type" value="Genomic_DNA"/>
</dbReference>
<protein>
    <submittedName>
        <fullName evidence="1">Polymerase III, delta prime subunit protein</fullName>
    </submittedName>
</protein>
<dbReference type="Pfam" id="PF13177">
    <property type="entry name" value="DNA_pol3_delta2"/>
    <property type="match status" value="1"/>
</dbReference>
<accession>A0A0G1HKK5</accession>
<dbReference type="InterPro" id="IPR050238">
    <property type="entry name" value="DNA_Rep/Repair_Clamp_Loader"/>
</dbReference>
<dbReference type="PANTHER" id="PTHR11669">
    <property type="entry name" value="REPLICATION FACTOR C / DNA POLYMERASE III GAMMA-TAU SUBUNIT"/>
    <property type="match status" value="1"/>
</dbReference>
<evidence type="ECO:0000313" key="2">
    <source>
        <dbReference type="Proteomes" id="UP000034063"/>
    </source>
</evidence>
<dbReference type="Proteomes" id="UP000034063">
    <property type="component" value="Unassembled WGS sequence"/>
</dbReference>
<dbReference type="PATRIC" id="fig|1618444.3.peg.116"/>
<dbReference type="Gene3D" id="3.40.50.300">
    <property type="entry name" value="P-loop containing nucleotide triphosphate hydrolases"/>
    <property type="match status" value="1"/>
</dbReference>
<sequence length="239" mass="27265">MHAYCITGGTNEDRMNKEKSLCQEWKVQPFDILRIHAPEEKQSVGIAEIRMLTHNLSLSPRQSPFVVGIIDQSECLTPEAQNALLKTLEEPPPRARIILETHHTSLLLPTVISRCHIIQLSNQPSVSQDDKEKIRHTIQSLSGKKPGELCHAVDQLFTHKEEKIGFLNTFLHILHTQLTHVPKKEKNREEIKDIHEISCNIRAVIKAQKQLSAHVHSALVFDAFFLTITLYKPQSLVYN</sequence>